<dbReference type="RefSeq" id="WP_124316448.1">
    <property type="nucleotide sequence ID" value="NZ_AP028155.1"/>
</dbReference>
<dbReference type="EMBL" id="JACIES010000002">
    <property type="protein sequence ID" value="MBB4025373.1"/>
    <property type="molecule type" value="Genomic_DNA"/>
</dbReference>
<protein>
    <submittedName>
        <fullName evidence="1">Uncharacterized protein</fullName>
    </submittedName>
</protein>
<evidence type="ECO:0000313" key="2">
    <source>
        <dbReference type="Proteomes" id="UP000546007"/>
    </source>
</evidence>
<dbReference type="Proteomes" id="UP000546007">
    <property type="component" value="Unassembled WGS sequence"/>
</dbReference>
<accession>A0A7W6HUS8</accession>
<dbReference type="Pfam" id="PF16407">
    <property type="entry name" value="PKD_2"/>
    <property type="match status" value="1"/>
</dbReference>
<dbReference type="OrthoDB" id="1094435at2"/>
<name>A0A7W6HUS8_9BACT</name>
<sequence length="523" mass="57850">MDMLKYILLTVVTCLSLWGCYDDKGNYDYHDLDEIVIDSTGAGILANYSVNRLDVLDIPIKVYFKGKLVNGSEYLYPELECNWVVYQQGTDVPIAGRDTIAEGIELSLPLNLDARQWELVFTVLNKETGVRAFMKFGLKVNAGLSEGWMVLYERDGKTDVGILANKRIAPNVVNEQVWVDVFETFTGASLEGEPVRLLYSKVTKPEVVMAVTKKDMVAVDPLSFTKLYSFDALFWTAPEVKAPGYYTAFYNKREMVINDGKVHTANYTTSGSDRSSIHFGAPCYGGYGRLANWSPTTSSYSAVLYDEVQQCFKCVKANSSEVSDFPAQDAAVAFDCKNVGLELVASDYGRAIMSSGFVMGHYEDIVMRDATGHYYLLIADFSSQTMVGVGKYDMGRCEGLSDGIVSVAAGYKGEIFYYATGNGLYLYDYKGTNTTGDGPVWNVPTGEQITCIRLQKYCYGTTMMAPIPVNDCEVLYVATYNEKEGNGTVYQFMVDPSSGAVDKGSLLSFSGFGKIKDMGWKIE</sequence>
<gene>
    <name evidence="1" type="ORF">GGR14_001145</name>
</gene>
<proteinExistence type="predicted"/>
<evidence type="ECO:0000313" key="1">
    <source>
        <dbReference type="EMBL" id="MBB4025373.1"/>
    </source>
</evidence>
<organism evidence="1 2">
    <name type="scientific">Butyricimonas faecihominis</name>
    <dbReference type="NCBI Taxonomy" id="1472416"/>
    <lineage>
        <taxon>Bacteria</taxon>
        <taxon>Pseudomonadati</taxon>
        <taxon>Bacteroidota</taxon>
        <taxon>Bacteroidia</taxon>
        <taxon>Bacteroidales</taxon>
        <taxon>Odoribacteraceae</taxon>
        <taxon>Butyricimonas</taxon>
    </lineage>
</organism>
<dbReference type="AlphaFoldDB" id="A0A7W6HUS8"/>
<comment type="caution">
    <text evidence="1">The sequence shown here is derived from an EMBL/GenBank/DDBJ whole genome shotgun (WGS) entry which is preliminary data.</text>
</comment>
<reference evidence="1 2" key="1">
    <citation type="submission" date="2020-08" db="EMBL/GenBank/DDBJ databases">
        <title>Genomic Encyclopedia of Type Strains, Phase IV (KMG-IV): sequencing the most valuable type-strain genomes for metagenomic binning, comparative biology and taxonomic classification.</title>
        <authorList>
            <person name="Goeker M."/>
        </authorList>
    </citation>
    <scope>NUCLEOTIDE SEQUENCE [LARGE SCALE GENOMIC DNA]</scope>
    <source>
        <strain evidence="1 2">DSM 105721</strain>
    </source>
</reference>
<dbReference type="InterPro" id="IPR032183">
    <property type="entry name" value="PKD-like"/>
</dbReference>
<dbReference type="GeneID" id="93099410"/>
<keyword evidence="2" id="KW-1185">Reference proteome</keyword>